<sequence length="802" mass="90422">HHKSYFNVYVWHVFNDRGLYKPNEDVHIKGYVRLLKVESEAKLPSYARGTIDYTIKDPRGQKLEESKVRLNDYGAFDIKFKLPDNVSLGNGSIYFNLPDLATNTTHYFKVQEFRKPEYEVSSMHRPTIPHYCHSTTDEYVIVTCEGKLFAGGYLNDANVQWTVKPETTQFTPPERSDYTFGRAEQFVWRYRYNNSSQTQNKISYPAETFQGKTNNKGLHEIKINYHGIEQEPRTTVVRALAAITDLNYQTQETQTEFIIHPCTYYVGFKLISNYGKKDKPVQTKVIVTDIDGNLIDNVLIECKVIGNGNEKNEDENGLIVFEPVKDDQTLTIVSSNKDAVNIDFTPKLGGSYNISYSVKDEQGRLAMSFYDNYYISGGYENEIEKQKVDFIPTDTITIIPNETKHYQPNDICELLILAPFSPASGLVILDCDGQVSQPIQFQIESGKDSATVEFRISKDWIPGFTVHTELTGSIPREIEVTDSLHRPAIATGSVSLKVSRDIYKLNVLINTKETDESFTPSSIIHIGVDVTQHANNAAMDTVEVCLIIVDEAILSLTGHTLLSPLDIFYPDRSTKIIQYHGRNRCLLFNIQDIEKFKKDMQERHAHCIIEEMDMEYTGSSMKMECAKGMSRSRRGAGGGGGEQKIAVRSNFNPLAHWIPSAITNSSGHATFEVKLPDNLTRYRVWALAANDKQYGLGETSFTVQLPVMVRPSPPRFLNYGDKAHFSVILQNQTDQSLPLHVGLRASNAELLTSETNQEGIGYSIVLKASKRVVVTFSVSTVHSGIARFQFLISTVNNKTSAS</sequence>
<proteinExistence type="predicted"/>
<evidence type="ECO:0000313" key="4">
    <source>
        <dbReference type="EMBL" id="CAF4310469.1"/>
    </source>
</evidence>
<dbReference type="Pfam" id="PF07703">
    <property type="entry name" value="A2M_BRD"/>
    <property type="match status" value="1"/>
</dbReference>
<evidence type="ECO:0000313" key="3">
    <source>
        <dbReference type="EMBL" id="CAF1432013.1"/>
    </source>
</evidence>
<dbReference type="SMART" id="SM01360">
    <property type="entry name" value="A2M"/>
    <property type="match status" value="1"/>
</dbReference>
<dbReference type="PANTHER" id="PTHR40094:SF1">
    <property type="entry name" value="UBIQUITIN DOMAIN-CONTAINING PROTEIN"/>
    <property type="match status" value="1"/>
</dbReference>
<organism evidence="3 5">
    <name type="scientific">Didymodactylos carnosus</name>
    <dbReference type="NCBI Taxonomy" id="1234261"/>
    <lineage>
        <taxon>Eukaryota</taxon>
        <taxon>Metazoa</taxon>
        <taxon>Spiralia</taxon>
        <taxon>Gnathifera</taxon>
        <taxon>Rotifera</taxon>
        <taxon>Eurotatoria</taxon>
        <taxon>Bdelloidea</taxon>
        <taxon>Philodinida</taxon>
        <taxon>Philodinidae</taxon>
        <taxon>Didymodactylos</taxon>
    </lineage>
</organism>
<accession>A0A815NCD1</accession>
<evidence type="ECO:0000259" key="2">
    <source>
        <dbReference type="SMART" id="SM01360"/>
    </source>
</evidence>
<dbReference type="EMBL" id="CAJNOQ010018577">
    <property type="protein sequence ID" value="CAF1432013.1"/>
    <property type="molecule type" value="Genomic_DNA"/>
</dbReference>
<dbReference type="SMART" id="SM01359">
    <property type="entry name" value="A2M_N_2"/>
    <property type="match status" value="1"/>
</dbReference>
<dbReference type="Gene3D" id="2.60.40.1930">
    <property type="match status" value="1"/>
</dbReference>
<dbReference type="Proteomes" id="UP000663829">
    <property type="component" value="Unassembled WGS sequence"/>
</dbReference>
<protein>
    <submittedName>
        <fullName evidence="3">Uncharacterized protein</fullName>
    </submittedName>
</protein>
<dbReference type="Pfam" id="PF00207">
    <property type="entry name" value="A2M"/>
    <property type="match status" value="1"/>
</dbReference>
<dbReference type="OrthoDB" id="9980391at2759"/>
<dbReference type="GO" id="GO:0004866">
    <property type="term" value="F:endopeptidase inhibitor activity"/>
    <property type="evidence" value="ECO:0007669"/>
    <property type="project" value="InterPro"/>
</dbReference>
<dbReference type="PANTHER" id="PTHR40094">
    <property type="entry name" value="ALPHA-2-MACROGLOBULIN HOMOLOG"/>
    <property type="match status" value="1"/>
</dbReference>
<comment type="caution">
    <text evidence="3">The sequence shown here is derived from an EMBL/GenBank/DDBJ whole genome shotgun (WGS) entry which is preliminary data.</text>
</comment>
<dbReference type="Pfam" id="PF01835">
    <property type="entry name" value="MG2"/>
    <property type="match status" value="1"/>
</dbReference>
<evidence type="ECO:0000259" key="1">
    <source>
        <dbReference type="SMART" id="SM01359"/>
    </source>
</evidence>
<keyword evidence="5" id="KW-1185">Reference proteome</keyword>
<dbReference type="EMBL" id="CAJOBC010084013">
    <property type="protein sequence ID" value="CAF4310469.1"/>
    <property type="molecule type" value="Genomic_DNA"/>
</dbReference>
<name>A0A815NCD1_9BILA</name>
<dbReference type="InterPro" id="IPR002890">
    <property type="entry name" value="MG2"/>
</dbReference>
<dbReference type="Proteomes" id="UP000681722">
    <property type="component" value="Unassembled WGS sequence"/>
</dbReference>
<dbReference type="InterPro" id="IPR001599">
    <property type="entry name" value="Macroglobln_a2"/>
</dbReference>
<feature type="domain" description="Alpha-2-macroglobulin bait region" evidence="1">
    <location>
        <begin position="396"/>
        <end position="556"/>
    </location>
</feature>
<dbReference type="InterPro" id="IPR011625">
    <property type="entry name" value="A2M_N_BRD"/>
</dbReference>
<reference evidence="3" key="1">
    <citation type="submission" date="2021-02" db="EMBL/GenBank/DDBJ databases">
        <authorList>
            <person name="Nowell W R."/>
        </authorList>
    </citation>
    <scope>NUCLEOTIDE SEQUENCE</scope>
</reference>
<evidence type="ECO:0000313" key="5">
    <source>
        <dbReference type="Proteomes" id="UP000663829"/>
    </source>
</evidence>
<dbReference type="InterPro" id="IPR051802">
    <property type="entry name" value="YfhM-like"/>
</dbReference>
<feature type="domain" description="Alpha-2-macroglobulin" evidence="2">
    <location>
        <begin position="654"/>
        <end position="743"/>
    </location>
</feature>
<dbReference type="AlphaFoldDB" id="A0A815NCD1"/>
<feature type="non-terminal residue" evidence="3">
    <location>
        <position position="1"/>
    </location>
</feature>
<feature type="non-terminal residue" evidence="3">
    <location>
        <position position="802"/>
    </location>
</feature>
<gene>
    <name evidence="3" type="ORF">GPM918_LOCUS34043</name>
    <name evidence="4" type="ORF">SRO942_LOCUS34740</name>
</gene>